<dbReference type="Proteomes" id="UP001140949">
    <property type="component" value="Unassembled WGS sequence"/>
</dbReference>
<evidence type="ECO:0000313" key="2">
    <source>
        <dbReference type="EMBL" id="KAJ6795169.1"/>
    </source>
</evidence>
<feature type="region of interest" description="Disordered" evidence="1">
    <location>
        <begin position="1"/>
        <end position="73"/>
    </location>
</feature>
<dbReference type="EMBL" id="JANAVB010042014">
    <property type="protein sequence ID" value="KAJ6795170.1"/>
    <property type="molecule type" value="Genomic_DNA"/>
</dbReference>
<protein>
    <submittedName>
        <fullName evidence="3">26S proteasome non-ATPase regulatory subunit 3</fullName>
    </submittedName>
</protein>
<feature type="compositionally biased region" description="Basic and acidic residues" evidence="1">
    <location>
        <begin position="11"/>
        <end position="23"/>
    </location>
</feature>
<evidence type="ECO:0000256" key="1">
    <source>
        <dbReference type="SAM" id="MobiDB-lite"/>
    </source>
</evidence>
<dbReference type="GO" id="GO:0000502">
    <property type="term" value="C:proteasome complex"/>
    <property type="evidence" value="ECO:0007669"/>
    <property type="project" value="UniProtKB-KW"/>
</dbReference>
<gene>
    <name evidence="2" type="ORF">M6B38_227320</name>
    <name evidence="3" type="ORF">M6B38_227325</name>
</gene>
<proteinExistence type="predicted"/>
<accession>A0AAX6DTP5</accession>
<evidence type="ECO:0000313" key="4">
    <source>
        <dbReference type="Proteomes" id="UP001140949"/>
    </source>
</evidence>
<feature type="compositionally biased region" description="Low complexity" evidence="1">
    <location>
        <begin position="100"/>
        <end position="113"/>
    </location>
</feature>
<reference evidence="3" key="1">
    <citation type="journal article" date="2023" name="GigaByte">
        <title>Genome assembly of the bearded iris, Iris pallida Lam.</title>
        <authorList>
            <person name="Bruccoleri R.E."/>
            <person name="Oakeley E.J."/>
            <person name="Faust A.M.E."/>
            <person name="Altorfer M."/>
            <person name="Dessus-Babus S."/>
            <person name="Burckhardt D."/>
            <person name="Oertli M."/>
            <person name="Naumann U."/>
            <person name="Petersen F."/>
            <person name="Wong J."/>
        </authorList>
    </citation>
    <scope>NUCLEOTIDE SEQUENCE</scope>
    <source>
        <strain evidence="3">GSM-AAB239-AS_SAM_17_03QT</strain>
    </source>
</reference>
<evidence type="ECO:0000313" key="3">
    <source>
        <dbReference type="EMBL" id="KAJ6795170.1"/>
    </source>
</evidence>
<name>A0AAX6DTP5_IRIPA</name>
<keyword evidence="4" id="KW-1185">Reference proteome</keyword>
<reference evidence="3" key="2">
    <citation type="submission" date="2023-04" db="EMBL/GenBank/DDBJ databases">
        <authorList>
            <person name="Bruccoleri R.E."/>
            <person name="Oakeley E.J."/>
            <person name="Faust A.-M."/>
            <person name="Dessus-Babus S."/>
            <person name="Altorfer M."/>
            <person name="Burckhardt D."/>
            <person name="Oertli M."/>
            <person name="Naumann U."/>
            <person name="Petersen F."/>
            <person name="Wong J."/>
        </authorList>
    </citation>
    <scope>NUCLEOTIDE SEQUENCE</scope>
    <source>
        <strain evidence="3">GSM-AAB239-AS_SAM_17_03QT</strain>
        <tissue evidence="3">Leaf</tissue>
    </source>
</reference>
<keyword evidence="3" id="KW-0647">Proteasome</keyword>
<sequence length="119" mass="12993">MSNHIPSFSQRKREGLEKGKEIKGSSGTHGRSTALGLVGAAARAEVRGNDGEPGTGGEGRGRSEILAQASNSRSQVLVQHVWKQQEHVPLKLHNRRRAWSGPQSSGRGRIPGRQQRREQ</sequence>
<feature type="region of interest" description="Disordered" evidence="1">
    <location>
        <begin position="88"/>
        <end position="119"/>
    </location>
</feature>
<organism evidence="3 4">
    <name type="scientific">Iris pallida</name>
    <name type="common">Sweet iris</name>
    <dbReference type="NCBI Taxonomy" id="29817"/>
    <lineage>
        <taxon>Eukaryota</taxon>
        <taxon>Viridiplantae</taxon>
        <taxon>Streptophyta</taxon>
        <taxon>Embryophyta</taxon>
        <taxon>Tracheophyta</taxon>
        <taxon>Spermatophyta</taxon>
        <taxon>Magnoliopsida</taxon>
        <taxon>Liliopsida</taxon>
        <taxon>Asparagales</taxon>
        <taxon>Iridaceae</taxon>
        <taxon>Iridoideae</taxon>
        <taxon>Irideae</taxon>
        <taxon>Iris</taxon>
    </lineage>
</organism>
<dbReference type="AlphaFoldDB" id="A0AAX6DTP5"/>
<dbReference type="EMBL" id="JANAVB010042014">
    <property type="protein sequence ID" value="KAJ6795169.1"/>
    <property type="molecule type" value="Genomic_DNA"/>
</dbReference>
<comment type="caution">
    <text evidence="3">The sequence shown here is derived from an EMBL/GenBank/DDBJ whole genome shotgun (WGS) entry which is preliminary data.</text>
</comment>